<evidence type="ECO:0000313" key="4">
    <source>
        <dbReference type="Proteomes" id="UP000799770"/>
    </source>
</evidence>
<protein>
    <recommendedName>
        <fullName evidence="2">2EXR domain-containing protein</fullName>
    </recommendedName>
</protein>
<dbReference type="Pfam" id="PF20150">
    <property type="entry name" value="2EXR"/>
    <property type="match status" value="1"/>
</dbReference>
<feature type="compositionally biased region" description="Polar residues" evidence="1">
    <location>
        <begin position="18"/>
        <end position="33"/>
    </location>
</feature>
<evidence type="ECO:0000256" key="1">
    <source>
        <dbReference type="SAM" id="MobiDB-lite"/>
    </source>
</evidence>
<dbReference type="InterPro" id="IPR045518">
    <property type="entry name" value="2EXR"/>
</dbReference>
<proteinExistence type="predicted"/>
<feature type="compositionally biased region" description="Low complexity" evidence="1">
    <location>
        <begin position="36"/>
        <end position="66"/>
    </location>
</feature>
<evidence type="ECO:0000259" key="2">
    <source>
        <dbReference type="Pfam" id="PF20150"/>
    </source>
</evidence>
<organism evidence="3 4">
    <name type="scientific">Lophiotrema nucula</name>
    <dbReference type="NCBI Taxonomy" id="690887"/>
    <lineage>
        <taxon>Eukaryota</taxon>
        <taxon>Fungi</taxon>
        <taxon>Dikarya</taxon>
        <taxon>Ascomycota</taxon>
        <taxon>Pezizomycotina</taxon>
        <taxon>Dothideomycetes</taxon>
        <taxon>Pleosporomycetidae</taxon>
        <taxon>Pleosporales</taxon>
        <taxon>Lophiotremataceae</taxon>
        <taxon>Lophiotrema</taxon>
    </lineage>
</organism>
<dbReference type="Proteomes" id="UP000799770">
    <property type="component" value="Unassembled WGS sequence"/>
</dbReference>
<feature type="region of interest" description="Disordered" evidence="1">
    <location>
        <begin position="1"/>
        <end position="66"/>
    </location>
</feature>
<keyword evidence="4" id="KW-1185">Reference proteome</keyword>
<dbReference type="PANTHER" id="PTHR42085">
    <property type="entry name" value="F-BOX DOMAIN-CONTAINING PROTEIN"/>
    <property type="match status" value="1"/>
</dbReference>
<reference evidence="3" key="1">
    <citation type="journal article" date="2020" name="Stud. Mycol.">
        <title>101 Dothideomycetes genomes: a test case for predicting lifestyles and emergence of pathogens.</title>
        <authorList>
            <person name="Haridas S."/>
            <person name="Albert R."/>
            <person name="Binder M."/>
            <person name="Bloem J."/>
            <person name="Labutti K."/>
            <person name="Salamov A."/>
            <person name="Andreopoulos B."/>
            <person name="Baker S."/>
            <person name="Barry K."/>
            <person name="Bills G."/>
            <person name="Bluhm B."/>
            <person name="Cannon C."/>
            <person name="Castanera R."/>
            <person name="Culley D."/>
            <person name="Daum C."/>
            <person name="Ezra D."/>
            <person name="Gonzalez J."/>
            <person name="Henrissat B."/>
            <person name="Kuo A."/>
            <person name="Liang C."/>
            <person name="Lipzen A."/>
            <person name="Lutzoni F."/>
            <person name="Magnuson J."/>
            <person name="Mondo S."/>
            <person name="Nolan M."/>
            <person name="Ohm R."/>
            <person name="Pangilinan J."/>
            <person name="Park H.-J."/>
            <person name="Ramirez L."/>
            <person name="Alfaro M."/>
            <person name="Sun H."/>
            <person name="Tritt A."/>
            <person name="Yoshinaga Y."/>
            <person name="Zwiers L.-H."/>
            <person name="Turgeon B."/>
            <person name="Goodwin S."/>
            <person name="Spatafora J."/>
            <person name="Crous P."/>
            <person name="Grigoriev I."/>
        </authorList>
    </citation>
    <scope>NUCLEOTIDE SEQUENCE</scope>
    <source>
        <strain evidence="3">CBS 627.86</strain>
    </source>
</reference>
<gene>
    <name evidence="3" type="ORF">BDV96DRAFT_216978</name>
</gene>
<evidence type="ECO:0000313" key="3">
    <source>
        <dbReference type="EMBL" id="KAF2121565.1"/>
    </source>
</evidence>
<accession>A0A6A5ZQZ2</accession>
<dbReference type="InterPro" id="IPR038883">
    <property type="entry name" value="AN11006-like"/>
</dbReference>
<dbReference type="OrthoDB" id="3942472at2759"/>
<feature type="compositionally biased region" description="Low complexity" evidence="1">
    <location>
        <begin position="1"/>
        <end position="17"/>
    </location>
</feature>
<name>A0A6A5ZQZ2_9PLEO</name>
<dbReference type="AlphaFoldDB" id="A0A6A5ZQZ2"/>
<dbReference type="EMBL" id="ML977312">
    <property type="protein sequence ID" value="KAF2121565.1"/>
    <property type="molecule type" value="Genomic_DNA"/>
</dbReference>
<sequence>MAESATAASASGASSSSQIEQTPRIPSTPSGKLNPSFARSTASSTMRASLTPKISSPTTRRSSTLSGTDRQLALLLQHTSSLNIKPRDPSLPCLFAAIPSEIRCMIYAYFLPGRSIILPTTDRMHFGSPWGKGDQTKTLWPLLLRVCRAIRLEYAYQFYTRTPFLAYSNDLDFSDFMSWVRKLPAQHRVLLTRNRGIQISLQLRNGNDGRFALDADYGHMLLAKRMNEAWKECRKYGNLYTVSGDQHKQHFVDFCKLSDWFLWSAKPLYTDFKFKYSASYADTQWAMSKGKALLAFLKQGLGVVQLPCTQHASLKEGQKDIIKKRALEMLGELEKVFRALTPRQRGGVDEEWDRRVVSLRKFLE</sequence>
<feature type="domain" description="2EXR" evidence="2">
    <location>
        <begin position="94"/>
        <end position="161"/>
    </location>
</feature>
<dbReference type="PANTHER" id="PTHR42085:SF1">
    <property type="entry name" value="F-BOX DOMAIN-CONTAINING PROTEIN"/>
    <property type="match status" value="1"/>
</dbReference>